<sequence length="345" mass="37726">MRRPRLPRLLPEDAALRRRPALSVWTSLGLRIILALALICIALAVHWLDRAGLRDNVDGHISLIDVMYFTMITVTTVGYGDIVPVSDRARLFDTFLLTPIRLFIWIIFLGTTYDFLIKHGWQRLRMRMIQSRLHDHVVVAGYGTSGSEAVRELIARKTQAEEIVVIDERPAALEAAEACGVNILGGDATRNATLEAVRIANARALIVAAGRDDTSILIVLTARRLAPNIPISVVIRAEDNEALARQAGATTVINPASFAGLLLAGSTHGPHIADYLADLAAVEGRVALHERPVAAEEVGKPLSAIATGLGVRLYRNGEAHGFRDEEAKRLEAGDLIVEIVPRRHR</sequence>
<dbReference type="RefSeq" id="WP_107969272.1">
    <property type="nucleotide sequence ID" value="NZ_NWBU01000015.1"/>
</dbReference>
<dbReference type="AlphaFoldDB" id="A0A2T5FV59"/>
<evidence type="ECO:0000256" key="2">
    <source>
        <dbReference type="SAM" id="Phobius"/>
    </source>
</evidence>
<keyword evidence="2" id="KW-0472">Membrane</keyword>
<dbReference type="PANTHER" id="PTHR43833:SF9">
    <property type="entry name" value="POTASSIUM CHANNEL PROTEIN YUGO-RELATED"/>
    <property type="match status" value="1"/>
</dbReference>
<dbReference type="PROSITE" id="PS51201">
    <property type="entry name" value="RCK_N"/>
    <property type="match status" value="1"/>
</dbReference>
<dbReference type="InterPro" id="IPR036291">
    <property type="entry name" value="NAD(P)-bd_dom_sf"/>
</dbReference>
<proteinExistence type="predicted"/>
<dbReference type="SUPFAM" id="SSF51735">
    <property type="entry name" value="NAD(P)-binding Rossmann-fold domains"/>
    <property type="match status" value="1"/>
</dbReference>
<comment type="caution">
    <text evidence="4">The sequence shown here is derived from an EMBL/GenBank/DDBJ whole genome shotgun (WGS) entry which is preliminary data.</text>
</comment>
<dbReference type="InterPro" id="IPR013099">
    <property type="entry name" value="K_chnl_dom"/>
</dbReference>
<dbReference type="SUPFAM" id="SSF81324">
    <property type="entry name" value="Voltage-gated potassium channels"/>
    <property type="match status" value="1"/>
</dbReference>
<gene>
    <name evidence="4" type="ORF">CLG96_15340</name>
</gene>
<dbReference type="PANTHER" id="PTHR43833">
    <property type="entry name" value="POTASSIUM CHANNEL PROTEIN 2-RELATED-RELATED"/>
    <property type="match status" value="1"/>
</dbReference>
<dbReference type="GO" id="GO:0005886">
    <property type="term" value="C:plasma membrane"/>
    <property type="evidence" value="ECO:0007669"/>
    <property type="project" value="UniProtKB-SubCell"/>
</dbReference>
<keyword evidence="2" id="KW-1133">Transmembrane helix</keyword>
<evidence type="ECO:0000313" key="4">
    <source>
        <dbReference type="EMBL" id="PTQ08621.1"/>
    </source>
</evidence>
<feature type="transmembrane region" description="Helical" evidence="2">
    <location>
        <begin position="60"/>
        <end position="80"/>
    </location>
</feature>
<name>A0A2T5FV59_9SPHN</name>
<dbReference type="InterPro" id="IPR003148">
    <property type="entry name" value="RCK_N"/>
</dbReference>
<feature type="transmembrane region" description="Helical" evidence="2">
    <location>
        <begin position="100"/>
        <end position="117"/>
    </location>
</feature>
<dbReference type="Gene3D" id="3.40.50.720">
    <property type="entry name" value="NAD(P)-binding Rossmann-like Domain"/>
    <property type="match status" value="1"/>
</dbReference>
<dbReference type="InterPro" id="IPR050721">
    <property type="entry name" value="Trk_Ktr_HKT_K-transport"/>
</dbReference>
<dbReference type="OrthoDB" id="9799090at2"/>
<dbReference type="Proteomes" id="UP000244162">
    <property type="component" value="Unassembled WGS sequence"/>
</dbReference>
<feature type="domain" description="RCK N-terminal" evidence="3">
    <location>
        <begin position="134"/>
        <end position="254"/>
    </location>
</feature>
<keyword evidence="2" id="KW-0812">Transmembrane</keyword>
<accession>A0A2T5FV59</accession>
<reference evidence="4 5" key="1">
    <citation type="submission" date="2017-09" db="EMBL/GenBank/DDBJ databases">
        <title>Sphingomonas panjinensis sp.nov., isolated from oil-contaminated soil.</title>
        <authorList>
            <person name="Wang L."/>
            <person name="Chen L."/>
        </authorList>
    </citation>
    <scope>NUCLEOTIDE SEQUENCE [LARGE SCALE GENOMIC DNA]</scope>
    <source>
        <strain evidence="4 5">FW-11</strain>
    </source>
</reference>
<comment type="subcellular location">
    <subcellularLocation>
        <location evidence="1">Cell membrane</location>
        <topology evidence="1">Multi-pass membrane protein</topology>
    </subcellularLocation>
</comment>
<organism evidence="4 5">
    <name type="scientific">Sphingomonas oleivorans</name>
    <dbReference type="NCBI Taxonomy" id="1735121"/>
    <lineage>
        <taxon>Bacteria</taxon>
        <taxon>Pseudomonadati</taxon>
        <taxon>Pseudomonadota</taxon>
        <taxon>Alphaproteobacteria</taxon>
        <taxon>Sphingomonadales</taxon>
        <taxon>Sphingomonadaceae</taxon>
        <taxon>Sphingomonas</taxon>
    </lineage>
</organism>
<dbReference type="Gene3D" id="1.10.287.70">
    <property type="match status" value="1"/>
</dbReference>
<evidence type="ECO:0000259" key="3">
    <source>
        <dbReference type="PROSITE" id="PS51201"/>
    </source>
</evidence>
<protein>
    <submittedName>
        <fullName evidence="4">Potassium transporter TrkA</fullName>
    </submittedName>
</protein>
<dbReference type="Pfam" id="PF02254">
    <property type="entry name" value="TrkA_N"/>
    <property type="match status" value="1"/>
</dbReference>
<keyword evidence="5" id="KW-1185">Reference proteome</keyword>
<evidence type="ECO:0000256" key="1">
    <source>
        <dbReference type="ARBA" id="ARBA00004651"/>
    </source>
</evidence>
<evidence type="ECO:0000313" key="5">
    <source>
        <dbReference type="Proteomes" id="UP000244162"/>
    </source>
</evidence>
<feature type="transmembrane region" description="Helical" evidence="2">
    <location>
        <begin position="28"/>
        <end position="48"/>
    </location>
</feature>
<dbReference type="EMBL" id="NWBU01000015">
    <property type="protein sequence ID" value="PTQ08621.1"/>
    <property type="molecule type" value="Genomic_DNA"/>
</dbReference>
<dbReference type="GO" id="GO:0006813">
    <property type="term" value="P:potassium ion transport"/>
    <property type="evidence" value="ECO:0007669"/>
    <property type="project" value="InterPro"/>
</dbReference>
<dbReference type="Pfam" id="PF07885">
    <property type="entry name" value="Ion_trans_2"/>
    <property type="match status" value="1"/>
</dbReference>